<keyword evidence="3" id="KW-1185">Reference proteome</keyword>
<gene>
    <name evidence="2" type="ORF">QC815_10915</name>
</gene>
<accession>A0ABU1GD68</accession>
<dbReference type="NCBIfam" id="TIGR02532">
    <property type="entry name" value="IV_pilin_GFxxxE"/>
    <property type="match status" value="1"/>
</dbReference>
<organism evidence="2 3">
    <name type="scientific">Vreelandella gomseomensis</name>
    <dbReference type="NCBI Taxonomy" id="370766"/>
    <lineage>
        <taxon>Bacteria</taxon>
        <taxon>Pseudomonadati</taxon>
        <taxon>Pseudomonadota</taxon>
        <taxon>Gammaproteobacteria</taxon>
        <taxon>Oceanospirillales</taxon>
        <taxon>Halomonadaceae</taxon>
        <taxon>Vreelandella</taxon>
    </lineage>
</organism>
<keyword evidence="1" id="KW-0812">Transmembrane</keyword>
<evidence type="ECO:0000256" key="1">
    <source>
        <dbReference type="SAM" id="Phobius"/>
    </source>
</evidence>
<evidence type="ECO:0000313" key="3">
    <source>
        <dbReference type="Proteomes" id="UP001269267"/>
    </source>
</evidence>
<evidence type="ECO:0000313" key="2">
    <source>
        <dbReference type="EMBL" id="MDR5875433.1"/>
    </source>
</evidence>
<keyword evidence="1" id="KW-1133">Transmembrane helix</keyword>
<name>A0ABU1GD68_9GAMM</name>
<dbReference type="Pfam" id="PF07963">
    <property type="entry name" value="N_methyl"/>
    <property type="match status" value="1"/>
</dbReference>
<dbReference type="InterPro" id="IPR045584">
    <property type="entry name" value="Pilin-like"/>
</dbReference>
<feature type="transmembrane region" description="Helical" evidence="1">
    <location>
        <begin position="12"/>
        <end position="32"/>
    </location>
</feature>
<dbReference type="InterPro" id="IPR012902">
    <property type="entry name" value="N_methyl_site"/>
</dbReference>
<dbReference type="Proteomes" id="UP001269267">
    <property type="component" value="Unassembled WGS sequence"/>
</dbReference>
<proteinExistence type="predicted"/>
<protein>
    <submittedName>
        <fullName evidence="2">Prepilin-type N-terminal cleavage/methylation domain-containing protein</fullName>
    </submittedName>
</protein>
<dbReference type="RefSeq" id="WP_230447153.1">
    <property type="nucleotide sequence ID" value="NZ_JARWAI010000007.1"/>
</dbReference>
<sequence>MRRIGGLKAASGFTFVELAVVLAVMGLLMWTVSGHFLNVGGVQQRQAAERHGEEVKSAVRAFALANARLPCPDTNHDGRANDCITTSTHTGWVPYETLGMAIPDASKQAFYGVYRHPDNADAAADADLAVTLDRSGDGRTNTFDLIRGLNNAVGQSLNTDHIYVTGDEGREGAIDCAANPVRHVAFFVVMPLDDRDGDGDRFDSVHTGSCAYAPSTAAAHDRDDVVIVEGFSVLVGWLRSS</sequence>
<dbReference type="Gene3D" id="3.30.700.10">
    <property type="entry name" value="Glycoprotein, Type 4 Pilin"/>
    <property type="match status" value="1"/>
</dbReference>
<dbReference type="SUPFAM" id="SSF54523">
    <property type="entry name" value="Pili subunits"/>
    <property type="match status" value="1"/>
</dbReference>
<comment type="caution">
    <text evidence="2">The sequence shown here is derived from an EMBL/GenBank/DDBJ whole genome shotgun (WGS) entry which is preliminary data.</text>
</comment>
<dbReference type="EMBL" id="JARWAI010000007">
    <property type="protein sequence ID" value="MDR5875433.1"/>
    <property type="molecule type" value="Genomic_DNA"/>
</dbReference>
<keyword evidence="1" id="KW-0472">Membrane</keyword>
<reference evidence="2 3" key="1">
    <citation type="submission" date="2023-04" db="EMBL/GenBank/DDBJ databases">
        <title>A long-awaited taxogenomic arrangement of the family Halomonadaceae.</title>
        <authorList>
            <person name="De La Haba R."/>
            <person name="Chuvochina M."/>
            <person name="Wittouck S."/>
            <person name="Arahal D.R."/>
            <person name="Sanchez-Porro C."/>
            <person name="Hugenholtz P."/>
            <person name="Ventosa A."/>
        </authorList>
    </citation>
    <scope>NUCLEOTIDE SEQUENCE [LARGE SCALE GENOMIC DNA]</scope>
    <source>
        <strain evidence="2 3">DSM 18042</strain>
    </source>
</reference>